<gene>
    <name evidence="1" type="ORF">BD289DRAFT_427325</name>
</gene>
<dbReference type="Proteomes" id="UP000241462">
    <property type="component" value="Unassembled WGS sequence"/>
</dbReference>
<evidence type="ECO:0000313" key="1">
    <source>
        <dbReference type="EMBL" id="PSR94530.1"/>
    </source>
</evidence>
<accession>A0A2T3AFH7</accession>
<dbReference type="AlphaFoldDB" id="A0A2T3AFH7"/>
<keyword evidence="2" id="KW-1185">Reference proteome</keyword>
<evidence type="ECO:0000313" key="2">
    <source>
        <dbReference type="Proteomes" id="UP000241462"/>
    </source>
</evidence>
<protein>
    <submittedName>
        <fullName evidence="1">Uncharacterized protein</fullName>
    </submittedName>
</protein>
<proteinExistence type="predicted"/>
<dbReference type="InParanoid" id="A0A2T3AFH7"/>
<organism evidence="1 2">
    <name type="scientific">Coniella lustricola</name>
    <dbReference type="NCBI Taxonomy" id="2025994"/>
    <lineage>
        <taxon>Eukaryota</taxon>
        <taxon>Fungi</taxon>
        <taxon>Dikarya</taxon>
        <taxon>Ascomycota</taxon>
        <taxon>Pezizomycotina</taxon>
        <taxon>Sordariomycetes</taxon>
        <taxon>Sordariomycetidae</taxon>
        <taxon>Diaporthales</taxon>
        <taxon>Schizoparmaceae</taxon>
        <taxon>Coniella</taxon>
    </lineage>
</organism>
<name>A0A2T3AFH7_9PEZI</name>
<dbReference type="EMBL" id="KZ678397">
    <property type="protein sequence ID" value="PSR94530.1"/>
    <property type="molecule type" value="Genomic_DNA"/>
</dbReference>
<sequence>MVRWLGCGASSVLGWLVTMFNWVWHLESFFIGEESEGIQNDNLVSVQTCWESTRAVFHSVLFWATQSDLLMTEIL</sequence>
<reference evidence="1 2" key="1">
    <citation type="journal article" date="2018" name="Mycol. Prog.">
        <title>Coniella lustricola, a new species from submerged detritus.</title>
        <authorList>
            <person name="Raudabaugh D.B."/>
            <person name="Iturriaga T."/>
            <person name="Carver A."/>
            <person name="Mondo S."/>
            <person name="Pangilinan J."/>
            <person name="Lipzen A."/>
            <person name="He G."/>
            <person name="Amirebrahimi M."/>
            <person name="Grigoriev I.V."/>
            <person name="Miller A.N."/>
        </authorList>
    </citation>
    <scope>NUCLEOTIDE SEQUENCE [LARGE SCALE GENOMIC DNA]</scope>
    <source>
        <strain evidence="1 2">B22-T-1</strain>
    </source>
</reference>